<dbReference type="SUPFAM" id="SSF55729">
    <property type="entry name" value="Acyl-CoA N-acyltransferases (Nat)"/>
    <property type="match status" value="2"/>
</dbReference>
<name>A0A7C4EV85_9BACT</name>
<organism evidence="2">
    <name type="scientific">Desulfomonile tiedjei</name>
    <dbReference type="NCBI Taxonomy" id="2358"/>
    <lineage>
        <taxon>Bacteria</taxon>
        <taxon>Pseudomonadati</taxon>
        <taxon>Thermodesulfobacteriota</taxon>
        <taxon>Desulfomonilia</taxon>
        <taxon>Desulfomonilales</taxon>
        <taxon>Desulfomonilaceae</taxon>
        <taxon>Desulfomonile</taxon>
    </lineage>
</organism>
<dbReference type="AlphaFoldDB" id="A0A7C4EV85"/>
<dbReference type="InterPro" id="IPR016181">
    <property type="entry name" value="Acyl_CoA_acyltransferase"/>
</dbReference>
<dbReference type="Gene3D" id="3.40.630.30">
    <property type="match status" value="1"/>
</dbReference>
<dbReference type="InterPro" id="IPR016732">
    <property type="entry name" value="UCP018688"/>
</dbReference>
<dbReference type="PANTHER" id="PTHR41373">
    <property type="entry name" value="DUF2156 DOMAIN-CONTAINING PROTEIN"/>
    <property type="match status" value="1"/>
</dbReference>
<gene>
    <name evidence="2" type="ORF">ENV54_07745</name>
</gene>
<dbReference type="PIRSF" id="PIRSF018688">
    <property type="entry name" value="UCP018688"/>
    <property type="match status" value="1"/>
</dbReference>
<proteinExistence type="predicted"/>
<comment type="caution">
    <text evidence="2">The sequence shown here is derived from an EMBL/GenBank/DDBJ whole genome shotgun (WGS) entry which is preliminary data.</text>
</comment>
<evidence type="ECO:0000259" key="1">
    <source>
        <dbReference type="Pfam" id="PF09924"/>
    </source>
</evidence>
<protein>
    <submittedName>
        <fullName evidence="2">DUF2156 domain-containing protein</fullName>
    </submittedName>
</protein>
<dbReference type="Pfam" id="PF09924">
    <property type="entry name" value="LPG_synthase_C"/>
    <property type="match status" value="1"/>
</dbReference>
<feature type="domain" description="Phosphatidylglycerol lysyltransferase C-terminal" evidence="1">
    <location>
        <begin position="24"/>
        <end position="290"/>
    </location>
</feature>
<dbReference type="EMBL" id="DTGT01000241">
    <property type="protein sequence ID" value="HGH61174.1"/>
    <property type="molecule type" value="Genomic_DNA"/>
</dbReference>
<dbReference type="InterPro" id="IPR024320">
    <property type="entry name" value="LPG_synthase_C"/>
</dbReference>
<evidence type="ECO:0000313" key="2">
    <source>
        <dbReference type="EMBL" id="HGH61174.1"/>
    </source>
</evidence>
<reference evidence="2" key="1">
    <citation type="journal article" date="2020" name="mSystems">
        <title>Genome- and Community-Level Interaction Insights into Carbon Utilization and Element Cycling Functions of Hydrothermarchaeota in Hydrothermal Sediment.</title>
        <authorList>
            <person name="Zhou Z."/>
            <person name="Liu Y."/>
            <person name="Xu W."/>
            <person name="Pan J."/>
            <person name="Luo Z.H."/>
            <person name="Li M."/>
        </authorList>
    </citation>
    <scope>NUCLEOTIDE SEQUENCE [LARGE SCALE GENOMIC DNA]</scope>
    <source>
        <strain evidence="2">SpSt-769</strain>
    </source>
</reference>
<sequence>MSDFKPISLEDKPLFDDFLSQTPPETSELTFTNLFMWRRRYQPQWTIHADCLVILFLDRPDVWRTFQPLGRGDVKKALAFAIEYLSTHFGHAAISRVGPSFAQKYASPHYEMIEDRDNSDYVYLAQDLIQLPGNRFHKKKNLFNQFMKKYDFEYKEVDAALAPELLQLQESWCELKDCASDESLLDEDHAIYQALKFMDVLKFRGAALMIQGRVAAFSFGEMLNPDTAVIHIEKGDPAFTGIYVAMNKLFCENAWSHVTYINREQDLGIDGLRKAKQSYNPHHLVTKYTLIPRK</sequence>
<accession>A0A7C4EV85</accession>
<dbReference type="PANTHER" id="PTHR41373:SF1">
    <property type="entry name" value="PHOSPHATIDYLGLYCEROL LYSYLTRANSFERASE C-TERMINAL DOMAIN-CONTAINING PROTEIN"/>
    <property type="match status" value="1"/>
</dbReference>